<evidence type="ECO:0000313" key="2">
    <source>
        <dbReference type="EMBL" id="CAA9570186.1"/>
    </source>
</evidence>
<organism evidence="2">
    <name type="scientific">uncultured Thermomicrobiales bacterium</name>
    <dbReference type="NCBI Taxonomy" id="1645740"/>
    <lineage>
        <taxon>Bacteria</taxon>
        <taxon>Pseudomonadati</taxon>
        <taxon>Thermomicrobiota</taxon>
        <taxon>Thermomicrobia</taxon>
        <taxon>Thermomicrobiales</taxon>
        <taxon>environmental samples</taxon>
    </lineage>
</organism>
<dbReference type="GO" id="GO:0032259">
    <property type="term" value="P:methylation"/>
    <property type="evidence" value="ECO:0007669"/>
    <property type="project" value="UniProtKB-KW"/>
</dbReference>
<dbReference type="AlphaFoldDB" id="A0A6J4V8F6"/>
<keyword evidence="2" id="KW-0830">Ubiquinone</keyword>
<dbReference type="EMBL" id="CADCWL010000133">
    <property type="protein sequence ID" value="CAA9570186.1"/>
    <property type="molecule type" value="Genomic_DNA"/>
</dbReference>
<feature type="compositionally biased region" description="Basic residues" evidence="1">
    <location>
        <begin position="89"/>
        <end position="101"/>
    </location>
</feature>
<dbReference type="GO" id="GO:0008168">
    <property type="term" value="F:methyltransferase activity"/>
    <property type="evidence" value="ECO:0007669"/>
    <property type="project" value="UniProtKB-KW"/>
</dbReference>
<keyword evidence="2" id="KW-0489">Methyltransferase</keyword>
<reference evidence="2" key="1">
    <citation type="submission" date="2020-02" db="EMBL/GenBank/DDBJ databases">
        <authorList>
            <person name="Meier V. D."/>
        </authorList>
    </citation>
    <scope>NUCLEOTIDE SEQUENCE</scope>
    <source>
        <strain evidence="2">AVDCRST_MAG19</strain>
    </source>
</reference>
<feature type="compositionally biased region" description="Basic residues" evidence="1">
    <location>
        <begin position="27"/>
        <end position="40"/>
    </location>
</feature>
<feature type="non-terminal residue" evidence="2">
    <location>
        <position position="1"/>
    </location>
</feature>
<feature type="region of interest" description="Disordered" evidence="1">
    <location>
        <begin position="27"/>
        <end position="101"/>
    </location>
</feature>
<accession>A0A6J4V8F6</accession>
<proteinExistence type="predicted"/>
<name>A0A6J4V8F6_9BACT</name>
<sequence length="145" mass="16111">GPDQHLPQFRAKHRGGVHLLQVRLRHRVCRRHHAPRRRSGAGRPAGTERRRQAAGHQRPTADHGRPSPHGHRRPGIDGLPAQPGEQRLHLPRPGHPSRGRHAVRRALCRGHGARAPPGDVLGGLLRLPGRQVRRPLDGQLHEPVV</sequence>
<gene>
    <name evidence="2" type="ORF">AVDCRST_MAG19-2700</name>
</gene>
<evidence type="ECO:0000256" key="1">
    <source>
        <dbReference type="SAM" id="MobiDB-lite"/>
    </source>
</evidence>
<keyword evidence="2" id="KW-0808">Transferase</keyword>
<feature type="non-terminal residue" evidence="2">
    <location>
        <position position="145"/>
    </location>
</feature>
<protein>
    <submittedName>
        <fullName evidence="2">PhnB protein putative DNA binding 3-demethylubiquinone-9 3-methyltransferase domain protein</fullName>
    </submittedName>
</protein>